<name>A0A1T5EBF7_9BACT</name>
<evidence type="ECO:0000256" key="1">
    <source>
        <dbReference type="SAM" id="MobiDB-lite"/>
    </source>
</evidence>
<protein>
    <submittedName>
        <fullName evidence="3">Uncharacterized protein</fullName>
    </submittedName>
</protein>
<dbReference type="AlphaFoldDB" id="A0A1T5EBF7"/>
<evidence type="ECO:0000313" key="4">
    <source>
        <dbReference type="Proteomes" id="UP000190897"/>
    </source>
</evidence>
<gene>
    <name evidence="3" type="ORF">SAMN05660293_02308</name>
</gene>
<keyword evidence="2" id="KW-1133">Transmembrane helix</keyword>
<evidence type="ECO:0000256" key="2">
    <source>
        <dbReference type="SAM" id="Phobius"/>
    </source>
</evidence>
<feature type="region of interest" description="Disordered" evidence="1">
    <location>
        <begin position="91"/>
        <end position="112"/>
    </location>
</feature>
<keyword evidence="4" id="KW-1185">Reference proteome</keyword>
<accession>A0A1T5EBF7</accession>
<dbReference type="EMBL" id="FUZA01000002">
    <property type="protein sequence ID" value="SKB81352.1"/>
    <property type="molecule type" value="Genomic_DNA"/>
</dbReference>
<keyword evidence="2" id="KW-0812">Transmembrane</keyword>
<keyword evidence="2" id="KW-0472">Membrane</keyword>
<reference evidence="4" key="1">
    <citation type="submission" date="2017-02" db="EMBL/GenBank/DDBJ databases">
        <authorList>
            <person name="Varghese N."/>
            <person name="Submissions S."/>
        </authorList>
    </citation>
    <scope>NUCLEOTIDE SEQUENCE [LARGE SCALE GENOMIC DNA]</scope>
    <source>
        <strain evidence="4">DSM 22270</strain>
    </source>
</reference>
<dbReference type="STRING" id="651661.SAMN05660293_02308"/>
<dbReference type="OrthoDB" id="639802at2"/>
<sequence>MSNTFETDLIKACLNKIEGMLAWGDSKDWSNYDFEKLSEAIFEKTKVRLSTTTLKRVWGRIKYDHAPNTATLNTLARFADYDDWRDFAKQSTAPPPAEIAPEKNEPSEPQPVITKRPKALTWMVAAVLFIIIGGYFIYQNVLGSGAVDPAHFAFKADKVLTKGVPNSVVFTYDASRAKTDSVYIVQTWDIKRKTLVPKTQTKHSAIYYYPGYFNARLIVDGQVVKRHVVQIGTDGWLGLVELEDKPFYFKQKDITKSDRIEINEALLKANNFNLKPNTPKIRLFNQRDMGMLKNDNFEFETTLRNDYKEGSNSCQSVEVLIQCKDDIVFISLANPACIGDLKMYVAGKMFDSKFADLSGFGANLSEWTKLRVTCKDKNMRILVNNKEALKFTFPNSPTGIVGLQYRFHGIAAVKDTWFKDGDGRRIEMDPGKLTPP</sequence>
<proteinExistence type="predicted"/>
<dbReference type="RefSeq" id="WP_082214795.1">
    <property type="nucleotide sequence ID" value="NZ_FUZA01000002.1"/>
</dbReference>
<organism evidence="3 4">
    <name type="scientific">Dyadobacter psychrophilus</name>
    <dbReference type="NCBI Taxonomy" id="651661"/>
    <lineage>
        <taxon>Bacteria</taxon>
        <taxon>Pseudomonadati</taxon>
        <taxon>Bacteroidota</taxon>
        <taxon>Cytophagia</taxon>
        <taxon>Cytophagales</taxon>
        <taxon>Spirosomataceae</taxon>
        <taxon>Dyadobacter</taxon>
    </lineage>
</organism>
<dbReference type="Proteomes" id="UP000190897">
    <property type="component" value="Unassembled WGS sequence"/>
</dbReference>
<feature type="transmembrane region" description="Helical" evidence="2">
    <location>
        <begin position="119"/>
        <end position="138"/>
    </location>
</feature>
<evidence type="ECO:0000313" key="3">
    <source>
        <dbReference type="EMBL" id="SKB81352.1"/>
    </source>
</evidence>